<keyword evidence="5 16" id="KW-0813">Transport</keyword>
<comment type="function">
    <text evidence="16">Core subunit of the mitochondrial membrane respiratory chain NADH dehydrogenase (Complex I) which catalyzes electron transfer from NADH through the respiratory chain, using ubiquinone as an electron acceptor. Essential for the catalytic activity and assembly of complex I.</text>
</comment>
<dbReference type="InterPro" id="IPR001750">
    <property type="entry name" value="ND/Mrp_TM"/>
</dbReference>
<keyword evidence="11 16" id="KW-0520">NAD</keyword>
<keyword evidence="10 16" id="KW-1133">Transmembrane helix</keyword>
<feature type="transmembrane region" description="Helical" evidence="16">
    <location>
        <begin position="334"/>
        <end position="351"/>
    </location>
</feature>
<dbReference type="EMBL" id="AB176541">
    <property type="protein sequence ID" value="BAD86516.1"/>
    <property type="molecule type" value="Genomic_DNA"/>
</dbReference>
<keyword evidence="9 16" id="KW-0249">Electron transport</keyword>
<evidence type="ECO:0000256" key="3">
    <source>
        <dbReference type="ARBA" id="ARBA00012944"/>
    </source>
</evidence>
<evidence type="ECO:0000256" key="14">
    <source>
        <dbReference type="ARBA" id="ARBA00023136"/>
    </source>
</evidence>
<evidence type="ECO:0000256" key="12">
    <source>
        <dbReference type="ARBA" id="ARBA00023075"/>
    </source>
</evidence>
<feature type="transmembrane region" description="Helical" evidence="16">
    <location>
        <begin position="49"/>
        <end position="70"/>
    </location>
</feature>
<keyword evidence="8" id="KW-1278">Translocase</keyword>
<keyword evidence="13 16" id="KW-0496">Mitochondrion</keyword>
<protein>
    <recommendedName>
        <fullName evidence="4 16">NADH-ubiquinone oxidoreductase chain 4</fullName>
        <ecNumber evidence="3 16">7.1.1.2</ecNumber>
    </recommendedName>
</protein>
<evidence type="ECO:0000256" key="5">
    <source>
        <dbReference type="ARBA" id="ARBA00022448"/>
    </source>
</evidence>
<feature type="transmembrane region" description="Helical" evidence="16">
    <location>
        <begin position="137"/>
        <end position="158"/>
    </location>
</feature>
<dbReference type="PANTHER" id="PTHR43507:SF20">
    <property type="entry name" value="NADH-UBIQUINONE OXIDOREDUCTASE CHAIN 4"/>
    <property type="match status" value="1"/>
</dbReference>
<feature type="transmembrane region" description="Helical" evidence="16">
    <location>
        <begin position="363"/>
        <end position="393"/>
    </location>
</feature>
<accession>Q5KT38</accession>
<gene>
    <name evidence="18" type="primary">nad4</name>
</gene>
<feature type="domain" description="NADH:quinone oxidoreductase/Mrp antiporter transmembrane" evidence="17">
    <location>
        <begin position="104"/>
        <end position="378"/>
    </location>
</feature>
<dbReference type="GO" id="GO:0003954">
    <property type="term" value="F:NADH dehydrogenase activity"/>
    <property type="evidence" value="ECO:0007669"/>
    <property type="project" value="TreeGrafter"/>
</dbReference>
<dbReference type="AlphaFoldDB" id="Q5KT38"/>
<comment type="similarity">
    <text evidence="2 16">Belongs to the complex I subunit 4 family.</text>
</comment>
<evidence type="ECO:0000313" key="18">
    <source>
        <dbReference type="EMBL" id="BAD86516.1"/>
    </source>
</evidence>
<name>Q5KT38_DOLNA</name>
<evidence type="ECO:0000259" key="17">
    <source>
        <dbReference type="Pfam" id="PF00361"/>
    </source>
</evidence>
<keyword evidence="12 16" id="KW-0830">Ubiquinone</keyword>
<evidence type="ECO:0000256" key="7">
    <source>
        <dbReference type="ARBA" id="ARBA00022692"/>
    </source>
</evidence>
<evidence type="ECO:0000256" key="8">
    <source>
        <dbReference type="ARBA" id="ARBA00022967"/>
    </source>
</evidence>
<feature type="transmembrane region" description="Helical" evidence="16">
    <location>
        <begin position="105"/>
        <end position="125"/>
    </location>
</feature>
<reference evidence="18" key="1">
    <citation type="journal article" date="2005" name="Mol. Phylogenet. Evol.">
        <title>Complete nucleotide sequence of the mitochondrial genome of Doliolum nationalis with implications for evolution of urochordates.</title>
        <authorList>
            <person name="Yokobori S."/>
            <person name="Oshima T."/>
            <person name="Wada H."/>
        </authorList>
    </citation>
    <scope>NUCLEOTIDE SEQUENCE</scope>
</reference>
<evidence type="ECO:0000256" key="15">
    <source>
        <dbReference type="ARBA" id="ARBA00049551"/>
    </source>
</evidence>
<dbReference type="InterPro" id="IPR003918">
    <property type="entry name" value="NADH_UbQ_OxRdtase"/>
</dbReference>
<dbReference type="GO" id="GO:0031966">
    <property type="term" value="C:mitochondrial membrane"/>
    <property type="evidence" value="ECO:0007669"/>
    <property type="project" value="UniProtKB-SubCell"/>
</dbReference>
<dbReference type="GO" id="GO:0015990">
    <property type="term" value="P:electron transport coupled proton transport"/>
    <property type="evidence" value="ECO:0007669"/>
    <property type="project" value="TreeGrafter"/>
</dbReference>
<feature type="transmembrane region" description="Helical" evidence="16">
    <location>
        <begin position="211"/>
        <end position="231"/>
    </location>
</feature>
<evidence type="ECO:0000256" key="16">
    <source>
        <dbReference type="RuleBase" id="RU003297"/>
    </source>
</evidence>
<evidence type="ECO:0000256" key="9">
    <source>
        <dbReference type="ARBA" id="ARBA00022982"/>
    </source>
</evidence>
<feature type="transmembrane region" description="Helical" evidence="16">
    <location>
        <begin position="20"/>
        <end position="37"/>
    </location>
</feature>
<dbReference type="PRINTS" id="PR01437">
    <property type="entry name" value="NUOXDRDTASE4"/>
</dbReference>
<evidence type="ECO:0000256" key="10">
    <source>
        <dbReference type="ARBA" id="ARBA00022989"/>
    </source>
</evidence>
<feature type="transmembrane region" description="Helical" evidence="16">
    <location>
        <begin position="296"/>
        <end position="313"/>
    </location>
</feature>
<dbReference type="GO" id="GO:0042773">
    <property type="term" value="P:ATP synthesis coupled electron transport"/>
    <property type="evidence" value="ECO:0007669"/>
    <property type="project" value="InterPro"/>
</dbReference>
<evidence type="ECO:0000256" key="13">
    <source>
        <dbReference type="ARBA" id="ARBA00023128"/>
    </source>
</evidence>
<proteinExistence type="inferred from homology"/>
<dbReference type="Pfam" id="PF00361">
    <property type="entry name" value="Proton_antipo_M"/>
    <property type="match status" value="1"/>
</dbReference>
<feature type="transmembrane region" description="Helical" evidence="16">
    <location>
        <begin position="82"/>
        <end position="99"/>
    </location>
</feature>
<keyword evidence="6 16" id="KW-0679">Respiratory chain</keyword>
<feature type="transmembrane region" description="Helical" evidence="16">
    <location>
        <begin position="243"/>
        <end position="263"/>
    </location>
</feature>
<dbReference type="PANTHER" id="PTHR43507">
    <property type="entry name" value="NADH-UBIQUINONE OXIDOREDUCTASE CHAIN 4"/>
    <property type="match status" value="1"/>
</dbReference>
<organism evidence="18">
    <name type="scientific">Doliolum nationalis</name>
    <name type="common">Planktonic tunicate</name>
    <dbReference type="NCBI Taxonomy" id="76841"/>
    <lineage>
        <taxon>Eukaryota</taxon>
        <taxon>Metazoa</taxon>
        <taxon>Chordata</taxon>
        <taxon>Tunicata</taxon>
        <taxon>Thaliacea</taxon>
        <taxon>Doliolida</taxon>
        <taxon>Doliolidae</taxon>
        <taxon>Doliolum</taxon>
    </lineage>
</organism>
<evidence type="ECO:0000256" key="6">
    <source>
        <dbReference type="ARBA" id="ARBA00022660"/>
    </source>
</evidence>
<evidence type="ECO:0000256" key="2">
    <source>
        <dbReference type="ARBA" id="ARBA00009025"/>
    </source>
</evidence>
<dbReference type="GO" id="GO:0008137">
    <property type="term" value="F:NADH dehydrogenase (ubiquinone) activity"/>
    <property type="evidence" value="ECO:0007669"/>
    <property type="project" value="UniProtKB-UniRule"/>
</dbReference>
<evidence type="ECO:0000256" key="11">
    <source>
        <dbReference type="ARBA" id="ARBA00023027"/>
    </source>
</evidence>
<evidence type="ECO:0000256" key="1">
    <source>
        <dbReference type="ARBA" id="ARBA00004225"/>
    </source>
</evidence>
<keyword evidence="7 16" id="KW-0812">Transmembrane</keyword>
<geneLocation type="mitochondrion" evidence="18"/>
<feature type="transmembrane region" description="Helical" evidence="16">
    <location>
        <begin position="414"/>
        <end position="433"/>
    </location>
</feature>
<dbReference type="EC" id="7.1.1.2" evidence="3 16"/>
<sequence length="434" mass="48584">MVHVGLALVWREFMWREAGVSSKVMWMLLTLAGLNFMGTGEVGPSRWFYGLYLDPVGLMFVLLSFIVVHFSALATKGANRALYKEVLFHVSLLLLILMFSTDCVLGYFLLFEASVVPLYFLILYWGGQYEKVLSNYYFLLFSVVTSFPLFMIVCELVNEGNNHFFSFIYGASSGCQHLDLWIGLGVLVAFMAKLPVYGLHSWLPKAHVDAPVGGSMVLAGILLKLGGYGVLRMVQAYSMDLSFLLVLGIWGYMVTAAMCMRLVDYKVVVAYSSVSHMSIAFSGLISYYIWGLTGSFLMMVGHGVVSPLMFYLGNLWYERVGTRGIGNMKGSKMWFSLGALFLLTFLFNIGFPPFMNFFAEVSLFFSVLTSFTTCGALSFFGFCFSGVCWLNIFVMMFHSKKPEGIPNYLNSSEIFVAVSLVIYFLAFSVSLSFL</sequence>
<feature type="transmembrane region" description="Helical" evidence="16">
    <location>
        <begin position="268"/>
        <end position="290"/>
    </location>
</feature>
<comment type="subcellular location">
    <subcellularLocation>
        <location evidence="1 16">Mitochondrion membrane</location>
        <topology evidence="1 16">Multi-pass membrane protein</topology>
    </subcellularLocation>
</comment>
<comment type="catalytic activity">
    <reaction evidence="15 16">
        <text>a ubiquinone + NADH + 5 H(+)(in) = a ubiquinol + NAD(+) + 4 H(+)(out)</text>
        <dbReference type="Rhea" id="RHEA:29091"/>
        <dbReference type="Rhea" id="RHEA-COMP:9565"/>
        <dbReference type="Rhea" id="RHEA-COMP:9566"/>
        <dbReference type="ChEBI" id="CHEBI:15378"/>
        <dbReference type="ChEBI" id="CHEBI:16389"/>
        <dbReference type="ChEBI" id="CHEBI:17976"/>
        <dbReference type="ChEBI" id="CHEBI:57540"/>
        <dbReference type="ChEBI" id="CHEBI:57945"/>
        <dbReference type="EC" id="7.1.1.2"/>
    </reaction>
</comment>
<dbReference type="GO" id="GO:0048039">
    <property type="term" value="F:ubiquinone binding"/>
    <property type="evidence" value="ECO:0007669"/>
    <property type="project" value="TreeGrafter"/>
</dbReference>
<evidence type="ECO:0000256" key="4">
    <source>
        <dbReference type="ARBA" id="ARBA00021006"/>
    </source>
</evidence>
<keyword evidence="14 16" id="KW-0472">Membrane</keyword>
<feature type="transmembrane region" description="Helical" evidence="16">
    <location>
        <begin position="178"/>
        <end position="199"/>
    </location>
</feature>